<feature type="domain" description="Microcystin LR degradation protein MlrC N-terminal" evidence="3">
    <location>
        <begin position="28"/>
        <end position="303"/>
    </location>
</feature>
<evidence type="ECO:0000313" key="5">
    <source>
        <dbReference type="Proteomes" id="UP000703295"/>
    </source>
</evidence>
<feature type="signal peptide" evidence="1">
    <location>
        <begin position="1"/>
        <end position="22"/>
    </location>
</feature>
<dbReference type="InterPro" id="IPR015995">
    <property type="entry name" value="MlrC_N"/>
</dbReference>
<sequence length="516" mass="57093">MKKICLFCLFLIAVSLTGEVLAQKKKPRIGIAGIQIENSVFMPNRQSIVGMPVRMPDYLSPDSVMGQSATWLPALIGRGGGRGPVTKESYDAFVEKSLEIIKANMPYDAFWFYNHGACSVEGVSDPEGEFMEKVRSLIGNDVLVTTTMDLHGNASWLVALNSDLITTYRKAPHDDARESHRRGVVHLLERLESGKGRPAYKAWVAVPVLLSGEWTSTRVEPAKSLYAMIPEVEAMPGVIDVGIWIGYVWGDDRRNQGVVMVYGDDKEQVEKGAKKLAQKFWDVRRQFSLEAPGYELDKCLDLAVASKKKPFFISDMGDNPGGGGSGEVTWTLARVLKRPEFQSPKGKTLLYCSIPGDELVESARKVGVGGQVEGYVGAMTDKEYEGPVKLSGTVVYVSPEEKSDEKSFYKRNIAIVKTGSVYVVVGTSSPTPNLEGSGIDPKKMDIVMVKQGYLVSRWYNMKADWVMALTRGGVDQDFKKLPYKNIVRPMFPLDPDMPDPELNVIFIPSALHLYGR</sequence>
<keyword evidence="5" id="KW-1185">Reference proteome</keyword>
<name>A0ABS2ESF1_9BACE</name>
<reference evidence="4 5" key="1">
    <citation type="journal article" date="2021" name="Sci. Rep.">
        <title>The distribution of antibiotic resistance genes in chicken gut microbiota commensals.</title>
        <authorList>
            <person name="Juricova H."/>
            <person name="Matiasovicova J."/>
            <person name="Kubasova T."/>
            <person name="Cejkova D."/>
            <person name="Rychlik I."/>
        </authorList>
    </citation>
    <scope>NUCLEOTIDE SEQUENCE [LARGE SCALE GENOMIC DNA]</scope>
    <source>
        <strain evidence="4 5">An801</strain>
    </source>
</reference>
<dbReference type="Pfam" id="PF07364">
    <property type="entry name" value="DUF1485"/>
    <property type="match status" value="1"/>
</dbReference>
<dbReference type="Pfam" id="PF07171">
    <property type="entry name" value="MlrC_C"/>
    <property type="match status" value="1"/>
</dbReference>
<keyword evidence="1" id="KW-0732">Signal</keyword>
<proteinExistence type="predicted"/>
<protein>
    <submittedName>
        <fullName evidence="4">M81 family metallopeptidase</fullName>
    </submittedName>
</protein>
<feature type="domain" description="Microcystin LR degradation protein MlrC C-terminal" evidence="2">
    <location>
        <begin position="313"/>
        <end position="485"/>
    </location>
</feature>
<evidence type="ECO:0000313" key="4">
    <source>
        <dbReference type="EMBL" id="MBM6757587.1"/>
    </source>
</evidence>
<comment type="caution">
    <text evidence="4">The sequence shown here is derived from an EMBL/GenBank/DDBJ whole genome shotgun (WGS) entry which is preliminary data.</text>
</comment>
<feature type="chain" id="PRO_5045048299" evidence="1">
    <location>
        <begin position="23"/>
        <end position="516"/>
    </location>
</feature>
<evidence type="ECO:0000259" key="2">
    <source>
        <dbReference type="Pfam" id="PF07171"/>
    </source>
</evidence>
<dbReference type="InterPro" id="IPR010799">
    <property type="entry name" value="MlrC_C"/>
</dbReference>
<evidence type="ECO:0000256" key="1">
    <source>
        <dbReference type="SAM" id="SignalP"/>
    </source>
</evidence>
<evidence type="ECO:0000259" key="3">
    <source>
        <dbReference type="Pfam" id="PF07364"/>
    </source>
</evidence>
<accession>A0ABS2ESF1</accession>
<dbReference type="Proteomes" id="UP000703295">
    <property type="component" value="Unassembled WGS sequence"/>
</dbReference>
<dbReference type="RefSeq" id="WP_204474461.1">
    <property type="nucleotide sequence ID" value="NZ_JACJJW010000004.1"/>
</dbReference>
<gene>
    <name evidence="4" type="ORF">H6A31_02565</name>
</gene>
<dbReference type="EMBL" id="JACJJW010000004">
    <property type="protein sequence ID" value="MBM6757587.1"/>
    <property type="molecule type" value="Genomic_DNA"/>
</dbReference>
<organism evidence="4 5">
    <name type="scientific">Bacteroides mediterraneensis</name>
    <dbReference type="NCBI Taxonomy" id="1841856"/>
    <lineage>
        <taxon>Bacteria</taxon>
        <taxon>Pseudomonadati</taxon>
        <taxon>Bacteroidota</taxon>
        <taxon>Bacteroidia</taxon>
        <taxon>Bacteroidales</taxon>
        <taxon>Bacteroidaceae</taxon>
        <taxon>Bacteroides</taxon>
    </lineage>
</organism>